<organism evidence="1 2">
    <name type="scientific">Romanomermis culicivorax</name>
    <name type="common">Nematode worm</name>
    <dbReference type="NCBI Taxonomy" id="13658"/>
    <lineage>
        <taxon>Eukaryota</taxon>
        <taxon>Metazoa</taxon>
        <taxon>Ecdysozoa</taxon>
        <taxon>Nematoda</taxon>
        <taxon>Enoplea</taxon>
        <taxon>Dorylaimia</taxon>
        <taxon>Mermithida</taxon>
        <taxon>Mermithoidea</taxon>
        <taxon>Mermithidae</taxon>
        <taxon>Romanomermis</taxon>
    </lineage>
</organism>
<proteinExistence type="predicted"/>
<protein>
    <submittedName>
        <fullName evidence="2">Uncharacterized protein</fullName>
    </submittedName>
</protein>
<dbReference type="WBParaSite" id="nRc.2.0.1.t10283-RA">
    <property type="protein sequence ID" value="nRc.2.0.1.t10283-RA"/>
    <property type="gene ID" value="nRc.2.0.1.g10283"/>
</dbReference>
<name>A0A915I942_ROMCU</name>
<evidence type="ECO:0000313" key="2">
    <source>
        <dbReference type="WBParaSite" id="nRc.2.0.1.t10283-RA"/>
    </source>
</evidence>
<dbReference type="Proteomes" id="UP000887565">
    <property type="component" value="Unplaced"/>
</dbReference>
<reference evidence="2" key="1">
    <citation type="submission" date="2022-11" db="UniProtKB">
        <authorList>
            <consortium name="WormBaseParasite"/>
        </authorList>
    </citation>
    <scope>IDENTIFICATION</scope>
</reference>
<sequence>MWNECCRDTTKDVSLTNYLIREYPILTCCIHLRRDKKSIDHGEIGSTFRRNARMIKNNMLIMSCDQHT</sequence>
<evidence type="ECO:0000313" key="1">
    <source>
        <dbReference type="Proteomes" id="UP000887565"/>
    </source>
</evidence>
<dbReference type="AlphaFoldDB" id="A0A915I942"/>
<keyword evidence="1" id="KW-1185">Reference proteome</keyword>
<accession>A0A915I942</accession>